<dbReference type="InterPro" id="IPR031621">
    <property type="entry name" value="HisKA_7TM"/>
</dbReference>
<dbReference type="Proteomes" id="UP001597119">
    <property type="component" value="Unassembled WGS sequence"/>
</dbReference>
<evidence type="ECO:0000313" key="6">
    <source>
        <dbReference type="Proteomes" id="UP001597119"/>
    </source>
</evidence>
<dbReference type="RefSeq" id="WP_247382113.1">
    <property type="nucleotide sequence ID" value="NZ_JALLGV010000014.1"/>
</dbReference>
<dbReference type="CDD" id="cd00130">
    <property type="entry name" value="PAS"/>
    <property type="match status" value="1"/>
</dbReference>
<dbReference type="InterPro" id="IPR035965">
    <property type="entry name" value="PAS-like_dom_sf"/>
</dbReference>
<feature type="region of interest" description="Disordered" evidence="1">
    <location>
        <begin position="511"/>
        <end position="545"/>
    </location>
</feature>
<dbReference type="Pfam" id="PF08448">
    <property type="entry name" value="PAS_4"/>
    <property type="match status" value="1"/>
</dbReference>
<comment type="caution">
    <text evidence="5">The sequence shown here is derived from an EMBL/GenBank/DDBJ whole genome shotgun (WGS) entry which is preliminary data.</text>
</comment>
<keyword evidence="2" id="KW-1133">Transmembrane helix</keyword>
<feature type="transmembrane region" description="Helical" evidence="2">
    <location>
        <begin position="112"/>
        <end position="139"/>
    </location>
</feature>
<feature type="transmembrane region" description="Helical" evidence="2">
    <location>
        <begin position="80"/>
        <end position="100"/>
    </location>
</feature>
<feature type="transmembrane region" description="Helical" evidence="2">
    <location>
        <begin position="6"/>
        <end position="27"/>
    </location>
</feature>
<accession>A0ABD6CEE7</accession>
<evidence type="ECO:0000259" key="3">
    <source>
        <dbReference type="Pfam" id="PF08448"/>
    </source>
</evidence>
<proteinExistence type="predicted"/>
<keyword evidence="5" id="KW-0808">Transferase</keyword>
<dbReference type="Gene3D" id="3.30.450.20">
    <property type="entry name" value="PAS domain"/>
    <property type="match status" value="1"/>
</dbReference>
<feature type="domain" description="Histidine kinase N-terminal 7TM region" evidence="4">
    <location>
        <begin position="81"/>
        <end position="233"/>
    </location>
</feature>
<dbReference type="AlphaFoldDB" id="A0ABD6CEE7"/>
<name>A0ABD6CEE7_9EURY</name>
<dbReference type="InterPro" id="IPR013656">
    <property type="entry name" value="PAS_4"/>
</dbReference>
<dbReference type="Pfam" id="PF16927">
    <property type="entry name" value="HisKA_7TM"/>
    <property type="match status" value="1"/>
</dbReference>
<dbReference type="EMBL" id="JBHUDJ010000012">
    <property type="protein sequence ID" value="MFD1588429.1"/>
    <property type="molecule type" value="Genomic_DNA"/>
</dbReference>
<reference evidence="5 6" key="1">
    <citation type="journal article" date="2019" name="Int. J. Syst. Evol. Microbiol.">
        <title>The Global Catalogue of Microorganisms (GCM) 10K type strain sequencing project: providing services to taxonomists for standard genome sequencing and annotation.</title>
        <authorList>
            <consortium name="The Broad Institute Genomics Platform"/>
            <consortium name="The Broad Institute Genome Sequencing Center for Infectious Disease"/>
            <person name="Wu L."/>
            <person name="Ma J."/>
        </authorList>
    </citation>
    <scope>NUCLEOTIDE SEQUENCE [LARGE SCALE GENOMIC DNA]</scope>
    <source>
        <strain evidence="5 6">CGMCC 1.12125</strain>
    </source>
</reference>
<dbReference type="GO" id="GO:0016301">
    <property type="term" value="F:kinase activity"/>
    <property type="evidence" value="ECO:0007669"/>
    <property type="project" value="UniProtKB-KW"/>
</dbReference>
<dbReference type="InterPro" id="IPR000014">
    <property type="entry name" value="PAS"/>
</dbReference>
<feature type="transmembrane region" description="Helical" evidence="2">
    <location>
        <begin position="176"/>
        <end position="198"/>
    </location>
</feature>
<keyword evidence="6" id="KW-1185">Reference proteome</keyword>
<keyword evidence="5" id="KW-0418">Kinase</keyword>
<evidence type="ECO:0000256" key="1">
    <source>
        <dbReference type="SAM" id="MobiDB-lite"/>
    </source>
</evidence>
<protein>
    <submittedName>
        <fullName evidence="5">Histidine kinase N-terminal 7TM domain-containing protein</fullName>
    </submittedName>
</protein>
<organism evidence="5 6">
    <name type="scientific">Halorientalis brevis</name>
    <dbReference type="NCBI Taxonomy" id="1126241"/>
    <lineage>
        <taxon>Archaea</taxon>
        <taxon>Methanobacteriati</taxon>
        <taxon>Methanobacteriota</taxon>
        <taxon>Stenosarchaea group</taxon>
        <taxon>Halobacteria</taxon>
        <taxon>Halobacteriales</taxon>
        <taxon>Haloarculaceae</taxon>
        <taxon>Halorientalis</taxon>
    </lineage>
</organism>
<sequence length="545" mass="56892">MIVATSPAALAASLVALATSGVFLATMVRYRDDPTTRPLIGVAVTLLVGAVVHVGVVDLAPIRELLGIQWQPTALVGGPWLLLAFDLQAVVSGFWFLFALQYTGRDRRTSPIALSAVGVLLVCLVAPTVALTVLGSVVATPTGTFNALLGSTIVLAESLALIGVFFVLATTLRHKAFPAGQTAVLTAAVGAVLTLPFAATTLQAPMTTPVAVTVSSLLFTAAVRRYRLFERLPVASVIGRDRVSNEMADGVVMVGRDGRIRDLNLEAERLLAVSHADAVGAPLETVAPAVPQPAVAATEPTDVRLDSGRIAAISAETVTDDHGRELGALLVCRDVTEARQRERRLGVLTQLLVGALQAEMTDVAHRADAVANGEESPEHSGQDIHETATDVATLVARVREIEQALAAHPNTSTSADLEAVLSELREATAVDVVTTPAQVSPVVGGDTDLLTATLHTLTTAAGTPDEPATLRVEDRNDAVTVTLSPFAPGPDGTVADVSLRIARLATEQTEWSVRQPTDAGDPSVIVRLPTATRRSGGPQPPEEQA</sequence>
<feature type="domain" description="PAS fold-4" evidence="3">
    <location>
        <begin position="247"/>
        <end position="340"/>
    </location>
</feature>
<feature type="transmembrane region" description="Helical" evidence="2">
    <location>
        <begin position="39"/>
        <end position="60"/>
    </location>
</feature>
<dbReference type="SUPFAM" id="SSF55785">
    <property type="entry name" value="PYP-like sensor domain (PAS domain)"/>
    <property type="match status" value="1"/>
</dbReference>
<gene>
    <name evidence="5" type="ORF">ACFR9U_15710</name>
</gene>
<evidence type="ECO:0000259" key="4">
    <source>
        <dbReference type="Pfam" id="PF16927"/>
    </source>
</evidence>
<evidence type="ECO:0000313" key="5">
    <source>
        <dbReference type="EMBL" id="MFD1588429.1"/>
    </source>
</evidence>
<evidence type="ECO:0000256" key="2">
    <source>
        <dbReference type="SAM" id="Phobius"/>
    </source>
</evidence>
<keyword evidence="2" id="KW-0472">Membrane</keyword>
<keyword evidence="2" id="KW-0812">Transmembrane</keyword>
<feature type="transmembrane region" description="Helical" evidence="2">
    <location>
        <begin position="145"/>
        <end position="169"/>
    </location>
</feature>